<evidence type="ECO:0000313" key="1">
    <source>
        <dbReference type="EMBL" id="KAF7397210.1"/>
    </source>
</evidence>
<dbReference type="AlphaFoldDB" id="A0A834JZT7"/>
<comment type="caution">
    <text evidence="1">The sequence shown here is derived from an EMBL/GenBank/DDBJ whole genome shotgun (WGS) entry which is preliminary data.</text>
</comment>
<sequence length="195" mass="21503">MRTKIFALNCCHTDAGTFTQNMEPSIKHCLQAVNLQNLLRKLRSGDTGLPGMTTKSSVRPILIVNGSVLLRISTSTHRSSCSTHSPQNEIVEWGYWASCDNKVERSTDHGSILMVQSCHEFRRVHIAVLVGYSPTHDDNISGPKATGSVLLRISTSTHRSSLSTRSPQIQIAKKWGYLATGNDNKDGPSTDSYNY</sequence>
<dbReference type="Proteomes" id="UP000617340">
    <property type="component" value="Unassembled WGS sequence"/>
</dbReference>
<dbReference type="EMBL" id="JACSDZ010000008">
    <property type="protein sequence ID" value="KAF7397210.1"/>
    <property type="molecule type" value="Genomic_DNA"/>
</dbReference>
<reference evidence="1" key="1">
    <citation type="journal article" date="2020" name="G3 (Bethesda)">
        <title>High-Quality Assemblies for Three Invasive Social Wasps from the &lt;i&gt;Vespula&lt;/i&gt; Genus.</title>
        <authorList>
            <person name="Harrop T.W.R."/>
            <person name="Guhlin J."/>
            <person name="McLaughlin G.M."/>
            <person name="Permina E."/>
            <person name="Stockwell P."/>
            <person name="Gilligan J."/>
            <person name="Le Lec M.F."/>
            <person name="Gruber M.A.M."/>
            <person name="Quinn O."/>
            <person name="Lovegrove M."/>
            <person name="Duncan E.J."/>
            <person name="Remnant E.J."/>
            <person name="Van Eeckhoven J."/>
            <person name="Graham B."/>
            <person name="Knapp R.A."/>
            <person name="Langford K.W."/>
            <person name="Kronenberg Z."/>
            <person name="Press M.O."/>
            <person name="Eacker S.M."/>
            <person name="Wilson-Rankin E.E."/>
            <person name="Purcell J."/>
            <person name="Lester P.J."/>
            <person name="Dearden P.K."/>
        </authorList>
    </citation>
    <scope>NUCLEOTIDE SEQUENCE</scope>
    <source>
        <strain evidence="1">Linc-1</strain>
    </source>
</reference>
<accession>A0A834JZT7</accession>
<protein>
    <submittedName>
        <fullName evidence="1">Uncharacterized protein</fullName>
    </submittedName>
</protein>
<name>A0A834JZT7_VESGE</name>
<proteinExistence type="predicted"/>
<gene>
    <name evidence="1" type="ORF">HZH68_008432</name>
</gene>
<organism evidence="1 2">
    <name type="scientific">Vespula germanica</name>
    <name type="common">German yellow jacket</name>
    <name type="synonym">Paravespula germanica</name>
    <dbReference type="NCBI Taxonomy" id="30212"/>
    <lineage>
        <taxon>Eukaryota</taxon>
        <taxon>Metazoa</taxon>
        <taxon>Ecdysozoa</taxon>
        <taxon>Arthropoda</taxon>
        <taxon>Hexapoda</taxon>
        <taxon>Insecta</taxon>
        <taxon>Pterygota</taxon>
        <taxon>Neoptera</taxon>
        <taxon>Endopterygota</taxon>
        <taxon>Hymenoptera</taxon>
        <taxon>Apocrita</taxon>
        <taxon>Aculeata</taxon>
        <taxon>Vespoidea</taxon>
        <taxon>Vespidae</taxon>
        <taxon>Vespinae</taxon>
        <taxon>Vespula</taxon>
    </lineage>
</organism>
<keyword evidence="2" id="KW-1185">Reference proteome</keyword>
<evidence type="ECO:0000313" key="2">
    <source>
        <dbReference type="Proteomes" id="UP000617340"/>
    </source>
</evidence>